<sequence>MIAMPENIEAQSQELAKFAQEQNFDDRYLEYFSDIWQEAGIKDISKMTIVDAERTMQVLSSSEASVEFVKAFYAQAVRQGMPSQVLEYVLNSDTDGDGRTLAQEIFVDGTDPFEPDSPDVAPTREHSRHQSQNFELEI</sequence>
<organism evidence="2 3">
    <name type="scientific">Halotia branconii CENA392</name>
    <dbReference type="NCBI Taxonomy" id="1539056"/>
    <lineage>
        <taxon>Bacteria</taxon>
        <taxon>Bacillati</taxon>
        <taxon>Cyanobacteriota</taxon>
        <taxon>Cyanophyceae</taxon>
        <taxon>Nostocales</taxon>
        <taxon>Nodulariaceae</taxon>
        <taxon>Halotia</taxon>
    </lineage>
</organism>
<evidence type="ECO:0000313" key="3">
    <source>
        <dbReference type="Proteomes" id="UP001223520"/>
    </source>
</evidence>
<evidence type="ECO:0000256" key="1">
    <source>
        <dbReference type="SAM" id="MobiDB-lite"/>
    </source>
</evidence>
<keyword evidence="3" id="KW-1185">Reference proteome</keyword>
<dbReference type="AlphaFoldDB" id="A0AAJ6NYF7"/>
<dbReference type="EMBL" id="CP124544">
    <property type="protein sequence ID" value="WGV29053.1"/>
    <property type="molecule type" value="Genomic_DNA"/>
</dbReference>
<protein>
    <submittedName>
        <fullName evidence="2">Uncharacterized protein</fullName>
    </submittedName>
</protein>
<dbReference type="KEGG" id="hbq:QI031_31330"/>
<proteinExistence type="predicted"/>
<reference evidence="2 3" key="1">
    <citation type="journal article" date="2023" name="Limnol Oceanogr Lett">
        <title>Environmental adaptations by the intertidal Antarctic cyanobacterium Halotia branconii CENA392 as revealed using long-read genome sequencing.</title>
        <authorList>
            <person name="Dextro R.B."/>
            <person name="Delbaje E."/>
            <person name="Freitas P.N.N."/>
            <person name="Geraldes V."/>
            <person name="Pinto E."/>
            <person name="Long P.F."/>
            <person name="Fiore M.F."/>
        </authorList>
    </citation>
    <scope>NUCLEOTIDE SEQUENCE [LARGE SCALE GENOMIC DNA]</scope>
    <source>
        <strain evidence="2 3">CENA392</strain>
        <plasmid evidence="2 3">unnamed1</plasmid>
    </source>
</reference>
<gene>
    <name evidence="2" type="ORF">QI031_31330</name>
</gene>
<keyword evidence="2" id="KW-0614">Plasmid</keyword>
<accession>A0AAJ6NYF7</accession>
<evidence type="ECO:0000313" key="2">
    <source>
        <dbReference type="EMBL" id="WGV29053.1"/>
    </source>
</evidence>
<dbReference type="RefSeq" id="WP_281486249.1">
    <property type="nucleotide sequence ID" value="NZ_CP124544.1"/>
</dbReference>
<feature type="region of interest" description="Disordered" evidence="1">
    <location>
        <begin position="108"/>
        <end position="138"/>
    </location>
</feature>
<dbReference type="Proteomes" id="UP001223520">
    <property type="component" value="Plasmid unnamed1"/>
</dbReference>
<geneLocation type="plasmid" evidence="2 3">
    <name>unnamed1</name>
</geneLocation>
<name>A0AAJ6NYF7_9CYAN</name>